<gene>
    <name evidence="3" type="ORF">HF086_016151</name>
</gene>
<dbReference type="GO" id="GO:0030027">
    <property type="term" value="C:lamellipodium"/>
    <property type="evidence" value="ECO:0007669"/>
    <property type="project" value="TreeGrafter"/>
</dbReference>
<feature type="compositionally biased region" description="Low complexity" evidence="1">
    <location>
        <begin position="827"/>
        <end position="842"/>
    </location>
</feature>
<evidence type="ECO:0000259" key="2">
    <source>
        <dbReference type="Pfam" id="PF17888"/>
    </source>
</evidence>
<reference evidence="3" key="1">
    <citation type="journal article" date="2021" name="G3 (Bethesda)">
        <title>Genome and transcriptome analysis of the beet armyworm Spodoptera exigua reveals targets for pest control. .</title>
        <authorList>
            <person name="Simon S."/>
            <person name="Breeschoten T."/>
            <person name="Jansen H.J."/>
            <person name="Dirks R.P."/>
            <person name="Schranz M.E."/>
            <person name="Ros V.I.D."/>
        </authorList>
    </citation>
    <scope>NUCLEOTIDE SEQUENCE</scope>
    <source>
        <strain evidence="3">TB_SE_WUR_2020</strain>
    </source>
</reference>
<dbReference type="Pfam" id="PF17888">
    <property type="entry name" value="Carm_PH"/>
    <property type="match status" value="1"/>
</dbReference>
<feature type="region of interest" description="Disordered" evidence="1">
    <location>
        <begin position="749"/>
        <end position="794"/>
    </location>
</feature>
<dbReference type="SUPFAM" id="SSF52047">
    <property type="entry name" value="RNI-like"/>
    <property type="match status" value="1"/>
</dbReference>
<protein>
    <recommendedName>
        <fullName evidence="2">CARMIL pleckstrin homology domain-containing protein</fullName>
    </recommendedName>
</protein>
<dbReference type="GO" id="GO:0034315">
    <property type="term" value="P:regulation of Arp2/3 complex-mediated actin nucleation"/>
    <property type="evidence" value="ECO:0007669"/>
    <property type="project" value="TreeGrafter"/>
</dbReference>
<dbReference type="InterPro" id="IPR051279">
    <property type="entry name" value="PP1-Reg/Actin-Interact_Protein"/>
</dbReference>
<dbReference type="Pfam" id="PF13516">
    <property type="entry name" value="LRR_6"/>
    <property type="match status" value="2"/>
</dbReference>
<dbReference type="InterPro" id="IPR001611">
    <property type="entry name" value="Leu-rich_rpt"/>
</dbReference>
<feature type="domain" description="CARMIL pleckstrin homology" evidence="2">
    <location>
        <begin position="35"/>
        <end position="127"/>
    </location>
</feature>
<dbReference type="InterPro" id="IPR032675">
    <property type="entry name" value="LRR_dom_sf"/>
</dbReference>
<dbReference type="Gene3D" id="2.30.29.30">
    <property type="entry name" value="Pleckstrin-homology domain (PH domain)/Phosphotyrosine-binding domain (PTB)"/>
    <property type="match status" value="1"/>
</dbReference>
<accession>A0A922SH96</accession>
<dbReference type="GO" id="GO:0016477">
    <property type="term" value="P:cell migration"/>
    <property type="evidence" value="ECO:0007669"/>
    <property type="project" value="TreeGrafter"/>
</dbReference>
<dbReference type="PANTHER" id="PTHR24112:SF66">
    <property type="entry name" value="LEUCINE-RICH REPEAT, ISOFORM F"/>
    <property type="match status" value="1"/>
</dbReference>
<feature type="region of interest" description="Disordered" evidence="1">
    <location>
        <begin position="874"/>
        <end position="895"/>
    </location>
</feature>
<dbReference type="Gene3D" id="3.80.10.10">
    <property type="entry name" value="Ribonuclease Inhibitor"/>
    <property type="match status" value="1"/>
</dbReference>
<evidence type="ECO:0000313" key="4">
    <source>
        <dbReference type="Proteomes" id="UP000814243"/>
    </source>
</evidence>
<dbReference type="InterPro" id="IPR011993">
    <property type="entry name" value="PH-like_dom_sf"/>
</dbReference>
<feature type="region of interest" description="Disordered" evidence="1">
    <location>
        <begin position="827"/>
        <end position="846"/>
    </location>
</feature>
<name>A0A922SH96_SPOEX</name>
<evidence type="ECO:0000313" key="3">
    <source>
        <dbReference type="EMBL" id="KAH9637129.1"/>
    </source>
</evidence>
<dbReference type="InterPro" id="IPR041245">
    <property type="entry name" value="CARMIL_PH"/>
</dbReference>
<dbReference type="PANTHER" id="PTHR24112">
    <property type="entry name" value="LEUCINE-RICH REPEAT, ISOFORM F-RELATED"/>
    <property type="match status" value="1"/>
</dbReference>
<organism evidence="3 4">
    <name type="scientific">Spodoptera exigua</name>
    <name type="common">Beet armyworm</name>
    <name type="synonym">Noctua fulgens</name>
    <dbReference type="NCBI Taxonomy" id="7107"/>
    <lineage>
        <taxon>Eukaryota</taxon>
        <taxon>Metazoa</taxon>
        <taxon>Ecdysozoa</taxon>
        <taxon>Arthropoda</taxon>
        <taxon>Hexapoda</taxon>
        <taxon>Insecta</taxon>
        <taxon>Pterygota</taxon>
        <taxon>Neoptera</taxon>
        <taxon>Endopterygota</taxon>
        <taxon>Lepidoptera</taxon>
        <taxon>Glossata</taxon>
        <taxon>Ditrysia</taxon>
        <taxon>Noctuoidea</taxon>
        <taxon>Noctuidae</taxon>
        <taxon>Amphipyrinae</taxon>
        <taxon>Spodoptera</taxon>
    </lineage>
</organism>
<dbReference type="GO" id="GO:0005886">
    <property type="term" value="C:plasma membrane"/>
    <property type="evidence" value="ECO:0007669"/>
    <property type="project" value="TreeGrafter"/>
</dbReference>
<evidence type="ECO:0000256" key="1">
    <source>
        <dbReference type="SAM" id="MobiDB-lite"/>
    </source>
</evidence>
<sequence>MTLKKIAKMSTKSHISTELSETISNVLGKNVKILYKTLIRMESRGDKVDNKVLVVTAYRIFITTAKVPTRVDNGFHLMEIEALESKKANHLSITLIHEHKPVSILIGEEGTSDGVLNVLHALVAAFDDLFPNVAMIDIISKVNLPYPVPQVSGTRKHSTCGDFSNQYAAMCDLCQTPFRAEVAWDIDTIYLAHDIRMLHLKDFDHLDQRDLIPLVMALQHNTWFNGVCGDGVRASGEAWESVCRVVRSARPPPARLSWRAAALRHDHAARLGHALTRARHPPAMHTIDFSQNHIEDKGAISILGGLANNPDGLRHIALSQCGLTGKTVMHLATMLNDNPCHLSTLSHLDLSYNNLKDDVHNLYNFLAQPNVLTYLNLTNTETTLENVSNKMWGALLRGCAARLATLSVARNPWSAARRARDPPPSFRQFFTACLALTDLDFSYCKMPPDALKSLLLGLACNESATGVQLNLSGVLSSSQAAHVLESCIHGVRCLQSLDLSDNSMEFELSGIALVHVLQEPDTALTSLDLSDCKLKGDLYGLLNALGGARRLRSLDVGGNLAGDAGARLLAKALQCNCTLQTLYIDRNAFSLQVSVRRVEFPGCDAAAGGRGASERVATLWRDLHERLANNCSPTQSHTLRALALERAWAGGEAAAALAAQAAAALPPPPLPAALERAAAAAHHLLHQYLQRCGEVFAAMGGSGPSGELVTLQAVRDAMAPCTTSLQDLLNQAVESLALLACENVDHMDSEPMPSADGDIPDLLTPISHSGVSRPRRAKTRAPTRPITDQSQDIDEGLEEFWRTCRTPPGSEEASLSARTPLTSRSLHSLSSLASPSPLRHSPTLQRDDTMYSVTSGESTPVLLECEVSRCKSSDNVGMKTSASTPPPSRSSDNVNTMGKYYNKQINNGYLTFWWWSTEGVEACVGGSIVGITPGAALTSNQLSDAILY</sequence>
<dbReference type="SMART" id="SM00368">
    <property type="entry name" value="LRR_RI"/>
    <property type="match status" value="5"/>
</dbReference>
<dbReference type="Proteomes" id="UP000814243">
    <property type="component" value="Unassembled WGS sequence"/>
</dbReference>
<comment type="caution">
    <text evidence="3">The sequence shown here is derived from an EMBL/GenBank/DDBJ whole genome shotgun (WGS) entry which is preliminary data.</text>
</comment>
<dbReference type="EMBL" id="JACEFF010000449">
    <property type="protein sequence ID" value="KAH9637129.1"/>
    <property type="molecule type" value="Genomic_DNA"/>
</dbReference>
<proteinExistence type="predicted"/>
<dbReference type="AlphaFoldDB" id="A0A922SH96"/>